<organism evidence="1 2">
    <name type="scientific">Antrihabitans stalactiti</name>
    <dbReference type="NCBI Taxonomy" id="2584121"/>
    <lineage>
        <taxon>Bacteria</taxon>
        <taxon>Bacillati</taxon>
        <taxon>Actinomycetota</taxon>
        <taxon>Actinomycetes</taxon>
        <taxon>Mycobacteriales</taxon>
        <taxon>Nocardiaceae</taxon>
        <taxon>Antrihabitans</taxon>
    </lineage>
</organism>
<dbReference type="Gene3D" id="3.40.50.1820">
    <property type="entry name" value="alpha/beta hydrolase"/>
    <property type="match status" value="1"/>
</dbReference>
<keyword evidence="2" id="KW-1185">Reference proteome</keyword>
<proteinExistence type="predicted"/>
<gene>
    <name evidence="1" type="ORF">FGL95_04085</name>
</gene>
<dbReference type="InterPro" id="IPR000801">
    <property type="entry name" value="Esterase-like"/>
</dbReference>
<dbReference type="PANTHER" id="PTHR48098:SF1">
    <property type="entry name" value="DIACYLGLYCEROL ACYLTRANSFERASE_MYCOLYLTRANSFERASE AG85A"/>
    <property type="match status" value="1"/>
</dbReference>
<dbReference type="Pfam" id="PF00756">
    <property type="entry name" value="Esterase"/>
    <property type="match status" value="1"/>
</dbReference>
<protein>
    <submittedName>
        <fullName evidence="1">Esterase family protein</fullName>
    </submittedName>
</protein>
<name>A0A848K986_9NOCA</name>
<dbReference type="InterPro" id="IPR029058">
    <property type="entry name" value="AB_hydrolase_fold"/>
</dbReference>
<dbReference type="InterPro" id="IPR050583">
    <property type="entry name" value="Mycobacterial_A85_antigen"/>
</dbReference>
<dbReference type="SUPFAM" id="SSF53474">
    <property type="entry name" value="alpha/beta-Hydrolases"/>
    <property type="match status" value="1"/>
</dbReference>
<evidence type="ECO:0000313" key="2">
    <source>
        <dbReference type="Proteomes" id="UP000535543"/>
    </source>
</evidence>
<accession>A0A848K986</accession>
<comment type="caution">
    <text evidence="1">The sequence shown here is derived from an EMBL/GenBank/DDBJ whole genome shotgun (WGS) entry which is preliminary data.</text>
</comment>
<sequence>MDVSVYSPAMGRDIRLNIIRPNDASVPRPTLYLLNGAAGGEEPPWDWLVHTDVASFVADKKVNVVIPIGGKQSYYTDWLRDDPVLGRNKWTTFFTQELPPAINSMLGTNGLNAIAGISMSASALLSLAEQAPGLYRSASAYSGCAGTSDPLGSAFVRAVVEVRGGGNTMNMWGPEGSPEWLRNDALLNADKLRGTALYISAGNGLPGQFDNLGGRNVEGSPGMLLSQMLVGGSIETIVNACTRALQAKLDSLGIPATYNFRPAGTHSWDYWQDDLHRSWPIIAASLGV</sequence>
<dbReference type="AlphaFoldDB" id="A0A848K986"/>
<dbReference type="GO" id="GO:0016747">
    <property type="term" value="F:acyltransferase activity, transferring groups other than amino-acyl groups"/>
    <property type="evidence" value="ECO:0007669"/>
    <property type="project" value="TreeGrafter"/>
</dbReference>
<dbReference type="Proteomes" id="UP000535543">
    <property type="component" value="Unassembled WGS sequence"/>
</dbReference>
<reference evidence="1 2" key="2">
    <citation type="submission" date="2020-06" db="EMBL/GenBank/DDBJ databases">
        <title>Antribacter stalactiti gen. nov., sp. nov., a new member of the family Nacardiaceae isolated from a cave.</title>
        <authorList>
            <person name="Kim I.S."/>
        </authorList>
    </citation>
    <scope>NUCLEOTIDE SEQUENCE [LARGE SCALE GENOMIC DNA]</scope>
    <source>
        <strain evidence="1 2">YC2-7</strain>
    </source>
</reference>
<evidence type="ECO:0000313" key="1">
    <source>
        <dbReference type="EMBL" id="NMN94216.1"/>
    </source>
</evidence>
<dbReference type="PANTHER" id="PTHR48098">
    <property type="entry name" value="ENTEROCHELIN ESTERASE-RELATED"/>
    <property type="match status" value="1"/>
</dbReference>
<dbReference type="EMBL" id="VCQU01000001">
    <property type="protein sequence ID" value="NMN94216.1"/>
    <property type="molecule type" value="Genomic_DNA"/>
</dbReference>
<reference evidence="1 2" key="1">
    <citation type="submission" date="2019-05" db="EMBL/GenBank/DDBJ databases">
        <authorList>
            <person name="Lee S.D."/>
        </authorList>
    </citation>
    <scope>NUCLEOTIDE SEQUENCE [LARGE SCALE GENOMIC DNA]</scope>
    <source>
        <strain evidence="1 2">YC2-7</strain>
    </source>
</reference>